<feature type="compositionally biased region" description="Basic and acidic residues" evidence="1">
    <location>
        <begin position="35"/>
        <end position="44"/>
    </location>
</feature>
<reference evidence="2 3" key="1">
    <citation type="submission" date="2016-07" db="EMBL/GenBank/DDBJ databases">
        <title>Pervasive Adenine N6-methylation of Active Genes in Fungi.</title>
        <authorList>
            <consortium name="DOE Joint Genome Institute"/>
            <person name="Mondo S.J."/>
            <person name="Dannebaum R.O."/>
            <person name="Kuo R.C."/>
            <person name="Labutti K."/>
            <person name="Haridas S."/>
            <person name="Kuo A."/>
            <person name="Salamov A."/>
            <person name="Ahrendt S.R."/>
            <person name="Lipzen A."/>
            <person name="Sullivan W."/>
            <person name="Andreopoulos W.B."/>
            <person name="Clum A."/>
            <person name="Lindquist E."/>
            <person name="Daum C."/>
            <person name="Ramamoorthy G.K."/>
            <person name="Gryganskyi A."/>
            <person name="Culley D."/>
            <person name="Magnuson J.K."/>
            <person name="James T.Y."/>
            <person name="O'Malley M.A."/>
            <person name="Stajich J.E."/>
            <person name="Spatafora J.W."/>
            <person name="Visel A."/>
            <person name="Grigoriev I.V."/>
        </authorList>
    </citation>
    <scope>NUCLEOTIDE SEQUENCE [LARGE SCALE GENOMIC DNA]</scope>
    <source>
        <strain evidence="2 3">62-1032</strain>
    </source>
</reference>
<sequence length="549" mass="59680">MARPRRTAAAAAAAAANTSADIVVVDPALADLVDSLREDPHSSSDDDLAHEDDYATQDDEDEDDYRTSSRGQQQQQQQQQQQGSQPKKRSSGVGSRTAATAWAPEGMRFCSGCRKNQNDADFENGRKMCFRHKNKKKKAPGAPAPPSHPDPSSVAVLQHTLRAASDADGVSKYEAAVKLDELPGQEYVELELRLPYTVVGEEREAPEMDTAESMRRARAKARPLVELIHQSTGYSFVYKDCRTGRKHKYAYSLRYLCSQRSDQDNTKRRSAALAAERKAAKEAEARRLAEGGAPLDTDLHAEAGPSDAVQQQQQQAQQDEDADVQALQALIAEANQQPHHLQHDEIFVDPMLDGEGGISVGGGSEQGDLEVDVEVNSGQGDDEGSVGGRGARRGRKKNKGKSIVLPPLPIPQDATSASGSPAPMTPGSASASALPDPSESNSKDKKAANLRKMDRFDCRGSLIINILHDDVTAYFTITHHLHHAEYVDVVGNRLRGAKFHPLPVNLSATIEEPKGDIEMGEEGESWLDRAETTFTGLLELVRDLKTKKG</sequence>
<feature type="compositionally biased region" description="Low complexity" evidence="1">
    <location>
        <begin position="307"/>
        <end position="317"/>
    </location>
</feature>
<feature type="compositionally biased region" description="Basic residues" evidence="1">
    <location>
        <begin position="390"/>
        <end position="400"/>
    </location>
</feature>
<keyword evidence="3" id="KW-1185">Reference proteome</keyword>
<comment type="caution">
    <text evidence="2">The sequence shown here is derived from an EMBL/GenBank/DDBJ whole genome shotgun (WGS) entry which is preliminary data.</text>
</comment>
<feature type="region of interest" description="Disordered" evidence="1">
    <location>
        <begin position="295"/>
        <end position="323"/>
    </location>
</feature>
<dbReference type="InParanoid" id="A0A1Y2E6K2"/>
<name>A0A1Y2E6K2_9BASI</name>
<evidence type="ECO:0000313" key="2">
    <source>
        <dbReference type="EMBL" id="ORY66916.1"/>
    </source>
</evidence>
<evidence type="ECO:0000256" key="1">
    <source>
        <dbReference type="SAM" id="MobiDB-lite"/>
    </source>
</evidence>
<feature type="region of interest" description="Disordered" evidence="1">
    <location>
        <begin position="133"/>
        <end position="152"/>
    </location>
</feature>
<proteinExistence type="predicted"/>
<accession>A0A1Y2E6K2</accession>
<feature type="region of interest" description="Disordered" evidence="1">
    <location>
        <begin position="375"/>
        <end position="447"/>
    </location>
</feature>
<dbReference type="Proteomes" id="UP000193467">
    <property type="component" value="Unassembled WGS sequence"/>
</dbReference>
<dbReference type="OrthoDB" id="10663700at2759"/>
<dbReference type="EMBL" id="MCGR01000061">
    <property type="protein sequence ID" value="ORY66916.1"/>
    <property type="molecule type" value="Genomic_DNA"/>
</dbReference>
<evidence type="ECO:0000313" key="3">
    <source>
        <dbReference type="Proteomes" id="UP000193467"/>
    </source>
</evidence>
<feature type="non-terminal residue" evidence="2">
    <location>
        <position position="549"/>
    </location>
</feature>
<feature type="region of interest" description="Disordered" evidence="1">
    <location>
        <begin position="35"/>
        <end position="101"/>
    </location>
</feature>
<feature type="compositionally biased region" description="Acidic residues" evidence="1">
    <location>
        <begin position="45"/>
        <end position="64"/>
    </location>
</feature>
<protein>
    <submittedName>
        <fullName evidence="2">Uncharacterized protein</fullName>
    </submittedName>
</protein>
<gene>
    <name evidence="2" type="ORF">BCR35DRAFT_308346</name>
</gene>
<organism evidence="2 3">
    <name type="scientific">Leucosporidium creatinivorum</name>
    <dbReference type="NCBI Taxonomy" id="106004"/>
    <lineage>
        <taxon>Eukaryota</taxon>
        <taxon>Fungi</taxon>
        <taxon>Dikarya</taxon>
        <taxon>Basidiomycota</taxon>
        <taxon>Pucciniomycotina</taxon>
        <taxon>Microbotryomycetes</taxon>
        <taxon>Leucosporidiales</taxon>
        <taxon>Leucosporidium</taxon>
    </lineage>
</organism>
<feature type="compositionally biased region" description="Low complexity" evidence="1">
    <location>
        <begin position="72"/>
        <end position="82"/>
    </location>
</feature>
<dbReference type="AlphaFoldDB" id="A0A1Y2E6K2"/>